<evidence type="ECO:0000256" key="2">
    <source>
        <dbReference type="ARBA" id="ARBA00022840"/>
    </source>
</evidence>
<keyword evidence="2" id="KW-0067">ATP-binding</keyword>
<dbReference type="RefSeq" id="WP_147496813.1">
    <property type="nucleotide sequence ID" value="NZ_VOAP01000002.1"/>
</dbReference>
<dbReference type="EMBL" id="VOAP01000002">
    <property type="protein sequence ID" value="TWO23169.1"/>
    <property type="molecule type" value="Genomic_DNA"/>
</dbReference>
<dbReference type="GO" id="GO:0005524">
    <property type="term" value="F:ATP binding"/>
    <property type="evidence" value="ECO:0007669"/>
    <property type="project" value="UniProtKB-KW"/>
</dbReference>
<dbReference type="Pfam" id="PF17862">
    <property type="entry name" value="AAA_lid_3"/>
    <property type="match status" value="1"/>
</dbReference>
<comment type="caution">
    <text evidence="4">The sequence shown here is derived from an EMBL/GenBank/DDBJ whole genome shotgun (WGS) entry which is preliminary data.</text>
</comment>
<protein>
    <recommendedName>
        <fullName evidence="3">AAA ATPase AAA+ lid domain-containing protein</fullName>
    </recommendedName>
</protein>
<organism evidence="4 5">
    <name type="scientific">Campylobacter hyointestinalis</name>
    <dbReference type="NCBI Taxonomy" id="198"/>
    <lineage>
        <taxon>Bacteria</taxon>
        <taxon>Pseudomonadati</taxon>
        <taxon>Campylobacterota</taxon>
        <taxon>Epsilonproteobacteria</taxon>
        <taxon>Campylobacterales</taxon>
        <taxon>Campylobacteraceae</taxon>
        <taxon>Campylobacter</taxon>
    </lineage>
</organism>
<dbReference type="SUPFAM" id="SSF52540">
    <property type="entry name" value="P-loop containing nucleoside triphosphate hydrolases"/>
    <property type="match status" value="1"/>
</dbReference>
<dbReference type="Proteomes" id="UP000321812">
    <property type="component" value="Unassembled WGS sequence"/>
</dbReference>
<dbReference type="AlphaFoldDB" id="A0A562XLZ2"/>
<feature type="domain" description="AAA ATPase AAA+ lid" evidence="3">
    <location>
        <begin position="25"/>
        <end position="67"/>
    </location>
</feature>
<dbReference type="InterPro" id="IPR041569">
    <property type="entry name" value="AAA_lid_3"/>
</dbReference>
<name>A0A562XLZ2_CAMHY</name>
<dbReference type="Gene3D" id="1.10.8.60">
    <property type="match status" value="1"/>
</dbReference>
<dbReference type="PANTHER" id="PTHR42960:SF1">
    <property type="entry name" value="YCF46 PROTEIN"/>
    <property type="match status" value="1"/>
</dbReference>
<proteinExistence type="predicted"/>
<dbReference type="InterPro" id="IPR027417">
    <property type="entry name" value="P-loop_NTPase"/>
</dbReference>
<keyword evidence="1" id="KW-0547">Nucleotide-binding</keyword>
<dbReference type="PANTHER" id="PTHR42960">
    <property type="entry name" value="YCF46 PROTEIN"/>
    <property type="match status" value="1"/>
</dbReference>
<evidence type="ECO:0000313" key="4">
    <source>
        <dbReference type="EMBL" id="TWO23169.1"/>
    </source>
</evidence>
<dbReference type="InterPro" id="IPR052381">
    <property type="entry name" value="AAA_domain_protein"/>
</dbReference>
<evidence type="ECO:0000259" key="3">
    <source>
        <dbReference type="Pfam" id="PF17862"/>
    </source>
</evidence>
<gene>
    <name evidence="4" type="ORF">YZ82_01095</name>
</gene>
<sequence length="107" mass="12075">MALLMGFGEILKLHLEHRSKTKTADIDVFDLAKLTDGFSGADLESVIKESFEESFIEGRESITTQNVIKKINETKSISVTLKDKIDSLKERISKMDIKKASIDDRQD</sequence>
<reference evidence="4 5" key="1">
    <citation type="submission" date="2019-07" db="EMBL/GenBank/DDBJ databases">
        <title>Rapid identification of Enteric Bacteria from Whole Genome Sequences (WGS) using Average Nucleotide Identity (ANI).</title>
        <authorList>
            <person name="Lane C."/>
        </authorList>
    </citation>
    <scope>NUCLEOTIDE SEQUENCE [LARGE SCALE GENOMIC DNA]</scope>
    <source>
        <strain evidence="4 5">D2411</strain>
    </source>
</reference>
<evidence type="ECO:0000313" key="5">
    <source>
        <dbReference type="Proteomes" id="UP000321812"/>
    </source>
</evidence>
<evidence type="ECO:0000256" key="1">
    <source>
        <dbReference type="ARBA" id="ARBA00022741"/>
    </source>
</evidence>
<accession>A0A562XLZ2</accession>